<protein>
    <submittedName>
        <fullName evidence="2">Uncharacterized protein</fullName>
    </submittedName>
</protein>
<evidence type="ECO:0000313" key="3">
    <source>
        <dbReference type="Proteomes" id="UP001432027"/>
    </source>
</evidence>
<reference evidence="2" key="1">
    <citation type="submission" date="2023-10" db="EMBL/GenBank/DDBJ databases">
        <title>Genome assembly of Pristionchus species.</title>
        <authorList>
            <person name="Yoshida K."/>
            <person name="Sommer R.J."/>
        </authorList>
    </citation>
    <scope>NUCLEOTIDE SEQUENCE</scope>
    <source>
        <strain evidence="2">RS0144</strain>
    </source>
</reference>
<keyword evidence="1" id="KW-0472">Membrane</keyword>
<gene>
    <name evidence="2" type="ORF">PENTCL1PPCAC_23310</name>
</gene>
<evidence type="ECO:0000256" key="1">
    <source>
        <dbReference type="SAM" id="Phobius"/>
    </source>
</evidence>
<dbReference type="EMBL" id="BTSX01000005">
    <property type="protein sequence ID" value="GMT01136.1"/>
    <property type="molecule type" value="Genomic_DNA"/>
</dbReference>
<dbReference type="AlphaFoldDB" id="A0AAV5U2R4"/>
<keyword evidence="1" id="KW-1133">Transmembrane helix</keyword>
<name>A0AAV5U2R4_9BILA</name>
<feature type="transmembrane region" description="Helical" evidence="1">
    <location>
        <begin position="15"/>
        <end position="33"/>
    </location>
</feature>
<evidence type="ECO:0000313" key="2">
    <source>
        <dbReference type="EMBL" id="GMT01136.1"/>
    </source>
</evidence>
<sequence>ELSNLVMMSLSAIDIYLFLIKSASLLPVVFFLISHIEIDEYFLSPESQRTLTDIHFVLFWLRLSTLDNAPILHRSVLRSYHPLSDPSPIPHCRMPWE</sequence>
<comment type="caution">
    <text evidence="2">The sequence shown here is derived from an EMBL/GenBank/DDBJ whole genome shotgun (WGS) entry which is preliminary data.</text>
</comment>
<organism evidence="2 3">
    <name type="scientific">Pristionchus entomophagus</name>
    <dbReference type="NCBI Taxonomy" id="358040"/>
    <lineage>
        <taxon>Eukaryota</taxon>
        <taxon>Metazoa</taxon>
        <taxon>Ecdysozoa</taxon>
        <taxon>Nematoda</taxon>
        <taxon>Chromadorea</taxon>
        <taxon>Rhabditida</taxon>
        <taxon>Rhabditina</taxon>
        <taxon>Diplogasteromorpha</taxon>
        <taxon>Diplogasteroidea</taxon>
        <taxon>Neodiplogasteridae</taxon>
        <taxon>Pristionchus</taxon>
    </lineage>
</organism>
<keyword evidence="3" id="KW-1185">Reference proteome</keyword>
<feature type="non-terminal residue" evidence="2">
    <location>
        <position position="1"/>
    </location>
</feature>
<proteinExistence type="predicted"/>
<keyword evidence="1" id="KW-0812">Transmembrane</keyword>
<dbReference type="Proteomes" id="UP001432027">
    <property type="component" value="Unassembled WGS sequence"/>
</dbReference>
<accession>A0AAV5U2R4</accession>